<organism evidence="1 2">
    <name type="scientific">Cryptolaemus montrouzieri</name>
    <dbReference type="NCBI Taxonomy" id="559131"/>
    <lineage>
        <taxon>Eukaryota</taxon>
        <taxon>Metazoa</taxon>
        <taxon>Ecdysozoa</taxon>
        <taxon>Arthropoda</taxon>
        <taxon>Hexapoda</taxon>
        <taxon>Insecta</taxon>
        <taxon>Pterygota</taxon>
        <taxon>Neoptera</taxon>
        <taxon>Endopterygota</taxon>
        <taxon>Coleoptera</taxon>
        <taxon>Polyphaga</taxon>
        <taxon>Cucujiformia</taxon>
        <taxon>Coccinelloidea</taxon>
        <taxon>Coccinellidae</taxon>
        <taxon>Scymninae</taxon>
        <taxon>Scymnini</taxon>
        <taxon>Cryptolaemus</taxon>
    </lineage>
</organism>
<gene>
    <name evidence="1" type="ORF">HHI36_001062</name>
</gene>
<keyword evidence="2" id="KW-1185">Reference proteome</keyword>
<dbReference type="EMBL" id="JABFTP020000185">
    <property type="protein sequence ID" value="KAL3286559.1"/>
    <property type="molecule type" value="Genomic_DNA"/>
</dbReference>
<reference evidence="1 2" key="1">
    <citation type="journal article" date="2021" name="BMC Biol.">
        <title>Horizontally acquired antibacterial genes associated with adaptive radiation of ladybird beetles.</title>
        <authorList>
            <person name="Li H.S."/>
            <person name="Tang X.F."/>
            <person name="Huang Y.H."/>
            <person name="Xu Z.Y."/>
            <person name="Chen M.L."/>
            <person name="Du X.Y."/>
            <person name="Qiu B.Y."/>
            <person name="Chen P.T."/>
            <person name="Zhang W."/>
            <person name="Slipinski A."/>
            <person name="Escalona H.E."/>
            <person name="Waterhouse R.M."/>
            <person name="Zwick A."/>
            <person name="Pang H."/>
        </authorList>
    </citation>
    <scope>NUCLEOTIDE SEQUENCE [LARGE SCALE GENOMIC DNA]</scope>
    <source>
        <strain evidence="1">SYSU2018</strain>
    </source>
</reference>
<protein>
    <submittedName>
        <fullName evidence="1">Uncharacterized protein</fullName>
    </submittedName>
</protein>
<accession>A0ABD2P6K1</accession>
<dbReference type="AlphaFoldDB" id="A0ABD2P6K1"/>
<comment type="caution">
    <text evidence="1">The sequence shown here is derived from an EMBL/GenBank/DDBJ whole genome shotgun (WGS) entry which is preliminary data.</text>
</comment>
<evidence type="ECO:0000313" key="1">
    <source>
        <dbReference type="EMBL" id="KAL3286559.1"/>
    </source>
</evidence>
<dbReference type="Proteomes" id="UP001516400">
    <property type="component" value="Unassembled WGS sequence"/>
</dbReference>
<evidence type="ECO:0000313" key="2">
    <source>
        <dbReference type="Proteomes" id="UP001516400"/>
    </source>
</evidence>
<name>A0ABD2P6K1_9CUCU</name>
<proteinExistence type="predicted"/>
<sequence length="100" mass="11689">MGILFIPVSIRYIECKEYSYKGVVDIKQTATFQILKQMIFFDLSYLSMLVGKIKKYIYCSFYYKKYTIKIASTTSRYNTLSTSLLEQKLISQINIYAANS</sequence>